<dbReference type="Proteomes" id="UP001330812">
    <property type="component" value="Chromosome"/>
</dbReference>
<keyword evidence="1" id="KW-0732">Signal</keyword>
<gene>
    <name evidence="2" type="ORF">VSH64_38075</name>
</gene>
<evidence type="ECO:0000313" key="2">
    <source>
        <dbReference type="EMBL" id="WSE28594.1"/>
    </source>
</evidence>
<dbReference type="InterPro" id="IPR024520">
    <property type="entry name" value="DUF3558"/>
</dbReference>
<protein>
    <submittedName>
        <fullName evidence="2">DUF3558 domain-containing protein</fullName>
    </submittedName>
</protein>
<dbReference type="PROSITE" id="PS51257">
    <property type="entry name" value="PROKAR_LIPOPROTEIN"/>
    <property type="match status" value="1"/>
</dbReference>
<dbReference type="RefSeq" id="WP_326567593.1">
    <property type="nucleotide sequence ID" value="NZ_CP142149.1"/>
</dbReference>
<dbReference type="Pfam" id="PF12079">
    <property type="entry name" value="DUF3558"/>
    <property type="match status" value="1"/>
</dbReference>
<evidence type="ECO:0000256" key="1">
    <source>
        <dbReference type="SAM" id="SignalP"/>
    </source>
</evidence>
<dbReference type="EMBL" id="CP142149">
    <property type="protein sequence ID" value="WSE28594.1"/>
    <property type="molecule type" value="Genomic_DNA"/>
</dbReference>
<feature type="signal peptide" evidence="1">
    <location>
        <begin position="1"/>
        <end position="20"/>
    </location>
</feature>
<feature type="chain" id="PRO_5045545400" evidence="1">
    <location>
        <begin position="21"/>
        <end position="335"/>
    </location>
</feature>
<accession>A0ABZ1I550</accession>
<keyword evidence="3" id="KW-1185">Reference proteome</keyword>
<name>A0ABZ1I550_9PSEU</name>
<reference evidence="2 3" key="1">
    <citation type="journal article" date="2015" name="Int. J. Syst. Evol. Microbiol.">
        <title>Amycolatopsis rhabdoformis sp. nov., an actinomycete isolated from a tropical forest soil.</title>
        <authorList>
            <person name="Souza W.R."/>
            <person name="Silva R.E."/>
            <person name="Goodfellow M."/>
            <person name="Busarakam K."/>
            <person name="Figueiro F.S."/>
            <person name="Ferreira D."/>
            <person name="Rodrigues-Filho E."/>
            <person name="Moraes L.A.B."/>
            <person name="Zucchi T.D."/>
        </authorList>
    </citation>
    <scope>NUCLEOTIDE SEQUENCE [LARGE SCALE GENOMIC DNA]</scope>
    <source>
        <strain evidence="2 3">NCIMB 14900</strain>
    </source>
</reference>
<evidence type="ECO:0000313" key="3">
    <source>
        <dbReference type="Proteomes" id="UP001330812"/>
    </source>
</evidence>
<proteinExistence type="predicted"/>
<sequence>MGLKAVRAAAAVAGVAVLLAGCTVRVGGAAEPVPGQGPVIPVADACSLIDGQQADALGYRAPGKGQAASEKLRTPAMCLWSSKDDSAALTILSVGWSVNQTLDDYLQGAVVKAPPYAAGGFEWTRYGSFIPGSCDLYATLGPKSYAFVSVSNPDETKACEAAKLAVPQVAAHLPGGQPAPPITPVAPSSAAPPSGPLVGLDPCTLLKPEQAASLHVSPQGEKQNSTVVPDSVFCLWDDTDGDRGQKAFEVWLGPSLPMTQWPGMDVPPISTIDANGHHWSIFGNFNDSGGVNCGAGLAVTPTSSIQIVSGYLDDPAKACDAVKAGVPLVSGNLPA</sequence>
<organism evidence="2 3">
    <name type="scientific">Amycolatopsis rhabdoformis</name>
    <dbReference type="NCBI Taxonomy" id="1448059"/>
    <lineage>
        <taxon>Bacteria</taxon>
        <taxon>Bacillati</taxon>
        <taxon>Actinomycetota</taxon>
        <taxon>Actinomycetes</taxon>
        <taxon>Pseudonocardiales</taxon>
        <taxon>Pseudonocardiaceae</taxon>
        <taxon>Amycolatopsis</taxon>
    </lineage>
</organism>